<gene>
    <name evidence="8" type="primary">flgL</name>
    <name evidence="8" type="ORF">G3446_01285</name>
</gene>
<dbReference type="GO" id="GO:0009424">
    <property type="term" value="C:bacterial-type flagellum hook"/>
    <property type="evidence" value="ECO:0007669"/>
    <property type="project" value="InterPro"/>
</dbReference>
<dbReference type="Gene3D" id="1.20.1330.10">
    <property type="entry name" value="f41 fragment of flagellin, N-terminal domain"/>
    <property type="match status" value="2"/>
</dbReference>
<evidence type="ECO:0000256" key="4">
    <source>
        <dbReference type="ARBA" id="ARBA00022525"/>
    </source>
</evidence>
<evidence type="ECO:0000313" key="8">
    <source>
        <dbReference type="EMBL" id="NEV60536.1"/>
    </source>
</evidence>
<dbReference type="GO" id="GO:0071973">
    <property type="term" value="P:bacterial-type flagellum-dependent cell motility"/>
    <property type="evidence" value="ECO:0007669"/>
    <property type="project" value="InterPro"/>
</dbReference>
<keyword evidence="8" id="KW-0966">Cell projection</keyword>
<organism evidence="8 9">
    <name type="scientific">Thiorhodococcus minor</name>
    <dbReference type="NCBI Taxonomy" id="57489"/>
    <lineage>
        <taxon>Bacteria</taxon>
        <taxon>Pseudomonadati</taxon>
        <taxon>Pseudomonadota</taxon>
        <taxon>Gammaproteobacteria</taxon>
        <taxon>Chromatiales</taxon>
        <taxon>Chromatiaceae</taxon>
        <taxon>Thiorhodococcus</taxon>
    </lineage>
</organism>
<comment type="subcellular location">
    <subcellularLocation>
        <location evidence="1">Bacterial flagellum</location>
    </subcellularLocation>
    <subcellularLocation>
        <location evidence="2">Secreted</location>
    </subcellularLocation>
</comment>
<dbReference type="Proteomes" id="UP000483379">
    <property type="component" value="Unassembled WGS sequence"/>
</dbReference>
<dbReference type="SUPFAM" id="SSF64518">
    <property type="entry name" value="Phase 1 flagellin"/>
    <property type="match status" value="1"/>
</dbReference>
<proteinExistence type="inferred from homology"/>
<comment type="caution">
    <text evidence="8">The sequence shown here is derived from an EMBL/GenBank/DDBJ whole genome shotgun (WGS) entry which is preliminary data.</text>
</comment>
<feature type="domain" description="Flagellin C-terminal" evidence="7">
    <location>
        <begin position="344"/>
        <end position="426"/>
    </location>
</feature>
<dbReference type="NCBIfam" id="TIGR02550">
    <property type="entry name" value="flagell_flgL"/>
    <property type="match status" value="1"/>
</dbReference>
<dbReference type="PANTHER" id="PTHR42792">
    <property type="entry name" value="FLAGELLIN"/>
    <property type="match status" value="1"/>
</dbReference>
<evidence type="ECO:0000256" key="2">
    <source>
        <dbReference type="ARBA" id="ARBA00004613"/>
    </source>
</evidence>
<dbReference type="AlphaFoldDB" id="A0A6M0JSN6"/>
<dbReference type="InterPro" id="IPR046358">
    <property type="entry name" value="Flagellin_C"/>
</dbReference>
<keyword evidence="8" id="KW-0969">Cilium</keyword>
<dbReference type="RefSeq" id="WP_164450577.1">
    <property type="nucleotide sequence ID" value="NZ_JAAIJQ010000002.1"/>
</dbReference>
<evidence type="ECO:0000256" key="5">
    <source>
        <dbReference type="ARBA" id="ARBA00023143"/>
    </source>
</evidence>
<dbReference type="PRINTS" id="PR00207">
    <property type="entry name" value="FLAGELLIN"/>
</dbReference>
<dbReference type="Pfam" id="PF00700">
    <property type="entry name" value="Flagellin_C"/>
    <property type="match status" value="1"/>
</dbReference>
<name>A0A6M0JSN6_9GAMM</name>
<dbReference type="InterPro" id="IPR001492">
    <property type="entry name" value="Flagellin"/>
</dbReference>
<protein>
    <submittedName>
        <fullName evidence="8">Flagellar hook-associated protein 3</fullName>
    </submittedName>
</protein>
<dbReference type="EMBL" id="JAAIJQ010000002">
    <property type="protein sequence ID" value="NEV60536.1"/>
    <property type="molecule type" value="Genomic_DNA"/>
</dbReference>
<dbReference type="Pfam" id="PF00669">
    <property type="entry name" value="Flagellin_N"/>
    <property type="match status" value="1"/>
</dbReference>
<sequence length="426" mass="46018">MRISTSQIFQSGVSAMQRAQADLNHTSLQMATGRRILTPSDDPGGAAVAVQLQAAISSVEQYQRNVDIATPKLSQEEAQVEAAENILQRARELVLSGNNDTYSDEDRRTFASEIHQLREDLLDIANSKDSNGEHFFSGTRVSRTPFVVGENGQVSYVGAQGQGAVREVDLSATRRVATGDTGAYVFMEIPESSGLLTEAVPAAANSANLDVPGVAMTTEVADIDQSLSSAGETFRIRFKDDAGTLMYEVVDTEGHAIQDADGALIGGPYVPNEPIDFAGRRVTLTVPNTTPPTEPADGDEIISRPMEQVSIFQTLDDIASALESSSSETEARALLDEASSIAISNIDAGLERLNEVRSSVGLRLNVMETHADLNDQRLVDLNTTLSEVRDLDYAEAISRYKLQEVALQAAQQTYVQVSRLSLFDFL</sequence>
<keyword evidence="8" id="KW-0282">Flagellum</keyword>
<dbReference type="PANTHER" id="PTHR42792:SF1">
    <property type="entry name" value="FLAGELLAR HOOK-ASSOCIATED PROTEIN 3"/>
    <property type="match status" value="1"/>
</dbReference>
<dbReference type="InterPro" id="IPR001029">
    <property type="entry name" value="Flagellin_N"/>
</dbReference>
<evidence type="ECO:0000259" key="7">
    <source>
        <dbReference type="Pfam" id="PF00700"/>
    </source>
</evidence>
<feature type="domain" description="Flagellin N-terminal" evidence="6">
    <location>
        <begin position="3"/>
        <end position="139"/>
    </location>
</feature>
<dbReference type="GO" id="GO:0005198">
    <property type="term" value="F:structural molecule activity"/>
    <property type="evidence" value="ECO:0007669"/>
    <property type="project" value="InterPro"/>
</dbReference>
<dbReference type="GO" id="GO:0005576">
    <property type="term" value="C:extracellular region"/>
    <property type="evidence" value="ECO:0007669"/>
    <property type="project" value="UniProtKB-SubCell"/>
</dbReference>
<keyword evidence="5" id="KW-0975">Bacterial flagellum</keyword>
<accession>A0A6M0JSN6</accession>
<comment type="similarity">
    <text evidence="3">Belongs to the bacterial flagellin family.</text>
</comment>
<keyword evidence="4" id="KW-0964">Secreted</keyword>
<evidence type="ECO:0000259" key="6">
    <source>
        <dbReference type="Pfam" id="PF00669"/>
    </source>
</evidence>
<evidence type="ECO:0000313" key="9">
    <source>
        <dbReference type="Proteomes" id="UP000483379"/>
    </source>
</evidence>
<keyword evidence="9" id="KW-1185">Reference proteome</keyword>
<dbReference type="InterPro" id="IPR013384">
    <property type="entry name" value="Flagell_FlgL"/>
</dbReference>
<evidence type="ECO:0000256" key="3">
    <source>
        <dbReference type="ARBA" id="ARBA00005709"/>
    </source>
</evidence>
<reference evidence="8 9" key="1">
    <citation type="submission" date="2020-02" db="EMBL/GenBank/DDBJ databases">
        <title>Genome sequences of Thiorhodococcus mannitoliphagus and Thiorhodococcus minor, purple sulfur photosynthetic bacteria in the gammaproteobacterial family, Chromatiaceae.</title>
        <authorList>
            <person name="Aviles F.A."/>
            <person name="Meyer T.E."/>
            <person name="Kyndt J.A."/>
        </authorList>
    </citation>
    <scope>NUCLEOTIDE SEQUENCE [LARGE SCALE GENOMIC DNA]</scope>
    <source>
        <strain evidence="8 9">DSM 11518</strain>
    </source>
</reference>
<evidence type="ECO:0000256" key="1">
    <source>
        <dbReference type="ARBA" id="ARBA00004365"/>
    </source>
</evidence>